<name>A0AAV4NDT2_CAEEX</name>
<evidence type="ECO:0000256" key="1">
    <source>
        <dbReference type="SAM" id="MobiDB-lite"/>
    </source>
</evidence>
<evidence type="ECO:0000313" key="3">
    <source>
        <dbReference type="Proteomes" id="UP001054945"/>
    </source>
</evidence>
<sequence>MTKLRRSGSMDFGNPNMSNVLDMAKALCLACKQRSKPKRSFSLFQIKVSFDKQAPSPTSSSFHGSRHLAHRSTIP</sequence>
<dbReference type="AlphaFoldDB" id="A0AAV4NDT2"/>
<dbReference type="EMBL" id="BPLR01020736">
    <property type="protein sequence ID" value="GIX82038.1"/>
    <property type="molecule type" value="Genomic_DNA"/>
</dbReference>
<gene>
    <name evidence="2" type="ORF">CEXT_241291</name>
</gene>
<organism evidence="2 3">
    <name type="scientific">Caerostris extrusa</name>
    <name type="common">Bark spider</name>
    <name type="synonym">Caerostris bankana</name>
    <dbReference type="NCBI Taxonomy" id="172846"/>
    <lineage>
        <taxon>Eukaryota</taxon>
        <taxon>Metazoa</taxon>
        <taxon>Ecdysozoa</taxon>
        <taxon>Arthropoda</taxon>
        <taxon>Chelicerata</taxon>
        <taxon>Arachnida</taxon>
        <taxon>Araneae</taxon>
        <taxon>Araneomorphae</taxon>
        <taxon>Entelegynae</taxon>
        <taxon>Araneoidea</taxon>
        <taxon>Araneidae</taxon>
        <taxon>Caerostris</taxon>
    </lineage>
</organism>
<evidence type="ECO:0000313" key="2">
    <source>
        <dbReference type="EMBL" id="GIX82038.1"/>
    </source>
</evidence>
<protein>
    <submittedName>
        <fullName evidence="2">Uncharacterized protein</fullName>
    </submittedName>
</protein>
<reference evidence="2 3" key="1">
    <citation type="submission" date="2021-06" db="EMBL/GenBank/DDBJ databases">
        <title>Caerostris extrusa draft genome.</title>
        <authorList>
            <person name="Kono N."/>
            <person name="Arakawa K."/>
        </authorList>
    </citation>
    <scope>NUCLEOTIDE SEQUENCE [LARGE SCALE GENOMIC DNA]</scope>
</reference>
<proteinExistence type="predicted"/>
<keyword evidence="3" id="KW-1185">Reference proteome</keyword>
<dbReference type="Proteomes" id="UP001054945">
    <property type="component" value="Unassembled WGS sequence"/>
</dbReference>
<feature type="compositionally biased region" description="Basic residues" evidence="1">
    <location>
        <begin position="64"/>
        <end position="75"/>
    </location>
</feature>
<feature type="region of interest" description="Disordered" evidence="1">
    <location>
        <begin position="53"/>
        <end position="75"/>
    </location>
</feature>
<accession>A0AAV4NDT2</accession>
<comment type="caution">
    <text evidence="2">The sequence shown here is derived from an EMBL/GenBank/DDBJ whole genome shotgun (WGS) entry which is preliminary data.</text>
</comment>